<proteinExistence type="predicted"/>
<evidence type="ECO:0000313" key="2">
    <source>
        <dbReference type="EMBL" id="EMI54342.1"/>
    </source>
</evidence>
<feature type="signal peptide" evidence="1">
    <location>
        <begin position="1"/>
        <end position="28"/>
    </location>
</feature>
<name>M5TYP8_9BACT</name>
<sequence>MAMSMMRRGALIDLRCIILCSCVFTVVAVCNAPQTVADDASVASDSEGAIENGFALGEAPAFVSLPLLDTTQNDATQNDTETPVGSAALPTLPSSYLPADAVEQTLIRTIASVQPVVGERDWHVLPDGLMYHSYLAGPQEPRMSAILFGDDDGGYFWDATLGGRVGFLRYGTPGADDPQGFQWDFEGAVITRLDLLNSEDVESMDFRFGTLLTWADGPWATKFGYFHLSSHVGDEYLIRNPTFERINYVAESLIYGVSYTPSDATRVYGEVVAAVKKSGGAKRMQFQTGAEWTPPVKHERAVAPFAAANFVFHESTDYHASTTLQAGWSYQGSKSDRRLRLGMQYGNGPTSQFSFYERYDNYLGFGIWFDY</sequence>
<dbReference type="EMBL" id="ANOH01000282">
    <property type="protein sequence ID" value="EMI54342.1"/>
    <property type="molecule type" value="Genomic_DNA"/>
</dbReference>
<dbReference type="Proteomes" id="UP000011885">
    <property type="component" value="Unassembled WGS sequence"/>
</dbReference>
<organism evidence="2 3">
    <name type="scientific">Rhodopirellula sallentina SM41</name>
    <dbReference type="NCBI Taxonomy" id="1263870"/>
    <lineage>
        <taxon>Bacteria</taxon>
        <taxon>Pseudomonadati</taxon>
        <taxon>Planctomycetota</taxon>
        <taxon>Planctomycetia</taxon>
        <taxon>Pirellulales</taxon>
        <taxon>Pirellulaceae</taxon>
        <taxon>Rhodopirellula</taxon>
    </lineage>
</organism>
<dbReference type="Pfam" id="PF06727">
    <property type="entry name" value="DUF1207"/>
    <property type="match status" value="1"/>
</dbReference>
<protein>
    <submittedName>
        <fullName evidence="2">Secreted protein containing DUF1207</fullName>
    </submittedName>
</protein>
<keyword evidence="3" id="KW-1185">Reference proteome</keyword>
<gene>
    <name evidence="2" type="ORF">RSSM_04221</name>
</gene>
<accession>M5TYP8</accession>
<evidence type="ECO:0000256" key="1">
    <source>
        <dbReference type="SAM" id="SignalP"/>
    </source>
</evidence>
<evidence type="ECO:0000313" key="3">
    <source>
        <dbReference type="Proteomes" id="UP000011885"/>
    </source>
</evidence>
<keyword evidence="1" id="KW-0732">Signal</keyword>
<dbReference type="InterPro" id="IPR009599">
    <property type="entry name" value="DUF1207"/>
</dbReference>
<dbReference type="PATRIC" id="fig|1263870.3.peg.4468"/>
<dbReference type="AlphaFoldDB" id="M5TYP8"/>
<reference evidence="2 3" key="1">
    <citation type="journal article" date="2013" name="Mar. Genomics">
        <title>Expression of sulfatases in Rhodopirellula baltica and the diversity of sulfatases in the genus Rhodopirellula.</title>
        <authorList>
            <person name="Wegner C.E."/>
            <person name="Richter-Heitmann T."/>
            <person name="Klindworth A."/>
            <person name="Klockow C."/>
            <person name="Richter M."/>
            <person name="Achstetter T."/>
            <person name="Glockner F.O."/>
            <person name="Harder J."/>
        </authorList>
    </citation>
    <scope>NUCLEOTIDE SEQUENCE [LARGE SCALE GENOMIC DNA]</scope>
    <source>
        <strain evidence="2 3">SM41</strain>
    </source>
</reference>
<comment type="caution">
    <text evidence="2">The sequence shown here is derived from an EMBL/GenBank/DDBJ whole genome shotgun (WGS) entry which is preliminary data.</text>
</comment>
<feature type="chain" id="PRO_5004072840" evidence="1">
    <location>
        <begin position="29"/>
        <end position="371"/>
    </location>
</feature>